<dbReference type="AlphaFoldDB" id="A0A834LVG7"/>
<comment type="caution">
    <text evidence="2">The sequence shown here is derived from an EMBL/GenBank/DDBJ whole genome shotgun (WGS) entry which is preliminary data.</text>
</comment>
<dbReference type="PANTHER" id="PTHR31973:SF187">
    <property type="entry name" value="MUTATOR TRANSPOSASE MUDRA PROTEIN"/>
    <property type="match status" value="1"/>
</dbReference>
<name>A0A834LVG7_RHOSS</name>
<proteinExistence type="predicted"/>
<evidence type="ECO:0000259" key="1">
    <source>
        <dbReference type="Pfam" id="PF10551"/>
    </source>
</evidence>
<accession>A0A834LVG7</accession>
<gene>
    <name evidence="2" type="ORF">RHSIM_Rhsim02G0094200</name>
</gene>
<evidence type="ECO:0000313" key="3">
    <source>
        <dbReference type="Proteomes" id="UP000626092"/>
    </source>
</evidence>
<dbReference type="EMBL" id="WJXA01000002">
    <property type="protein sequence ID" value="KAF7150045.1"/>
    <property type="molecule type" value="Genomic_DNA"/>
</dbReference>
<feature type="domain" description="MULE transposase" evidence="1">
    <location>
        <begin position="145"/>
        <end position="235"/>
    </location>
</feature>
<evidence type="ECO:0000313" key="2">
    <source>
        <dbReference type="EMBL" id="KAF7150045.1"/>
    </source>
</evidence>
<dbReference type="PANTHER" id="PTHR31973">
    <property type="entry name" value="POLYPROTEIN, PUTATIVE-RELATED"/>
    <property type="match status" value="1"/>
</dbReference>
<dbReference type="InterPro" id="IPR018289">
    <property type="entry name" value="MULE_transposase_dom"/>
</dbReference>
<keyword evidence="3" id="KW-1185">Reference proteome</keyword>
<reference evidence="2" key="1">
    <citation type="submission" date="2019-11" db="EMBL/GenBank/DDBJ databases">
        <authorList>
            <person name="Liu Y."/>
            <person name="Hou J."/>
            <person name="Li T.-Q."/>
            <person name="Guan C.-H."/>
            <person name="Wu X."/>
            <person name="Wu H.-Z."/>
            <person name="Ling F."/>
            <person name="Zhang R."/>
            <person name="Shi X.-G."/>
            <person name="Ren J.-P."/>
            <person name="Chen E.-F."/>
            <person name="Sun J.-M."/>
        </authorList>
    </citation>
    <scope>NUCLEOTIDE SEQUENCE</scope>
    <source>
        <strain evidence="2">Adult_tree_wgs_1</strain>
        <tissue evidence="2">Leaves</tissue>
    </source>
</reference>
<protein>
    <recommendedName>
        <fullName evidence="1">MULE transposase domain-containing protein</fullName>
    </recommendedName>
</protein>
<dbReference type="OrthoDB" id="1587863at2759"/>
<organism evidence="2 3">
    <name type="scientific">Rhododendron simsii</name>
    <name type="common">Sims's rhododendron</name>
    <dbReference type="NCBI Taxonomy" id="118357"/>
    <lineage>
        <taxon>Eukaryota</taxon>
        <taxon>Viridiplantae</taxon>
        <taxon>Streptophyta</taxon>
        <taxon>Embryophyta</taxon>
        <taxon>Tracheophyta</taxon>
        <taxon>Spermatophyta</taxon>
        <taxon>Magnoliopsida</taxon>
        <taxon>eudicotyledons</taxon>
        <taxon>Gunneridae</taxon>
        <taxon>Pentapetalae</taxon>
        <taxon>asterids</taxon>
        <taxon>Ericales</taxon>
        <taxon>Ericaceae</taxon>
        <taxon>Ericoideae</taxon>
        <taxon>Rhodoreae</taxon>
        <taxon>Rhododendron</taxon>
    </lineage>
</organism>
<dbReference type="Proteomes" id="UP000626092">
    <property type="component" value="Unassembled WGS sequence"/>
</dbReference>
<dbReference type="Pfam" id="PF10551">
    <property type="entry name" value="MULE"/>
    <property type="match status" value="1"/>
</dbReference>
<sequence length="292" mass="33440">MANCKGSTNLVCVIMFRNEHLHNAEDANNYKLTFRSKQVGLLFKNRIVDKLEYLPRDIRKDFEHAFQCRINYGSGWRAKEKVKEAITGPSITFHLVPWMCRRLVKAIPNTRAIRTSIDEGKFKQLFVSYGCSIAAFRSSYLRPFLKLDACFLTGYHWGHILSASAHDTDDGLYPLAYAIVSSENEEDWLWFLVNLKEVLGGCQVVLVTDRNTSLLNGIIKVFCGDCNAWCLRHLSVTTLLVLIPKHYDMNQISGTLTFCRQLPRTPRYFTYQSLVGSIIIQVIEAELVRCSK</sequence>